<dbReference type="EMBL" id="AP027452">
    <property type="protein sequence ID" value="BDY30775.1"/>
    <property type="molecule type" value="Genomic_DNA"/>
</dbReference>
<evidence type="ECO:0000256" key="2">
    <source>
        <dbReference type="ARBA" id="ARBA00012438"/>
    </source>
</evidence>
<evidence type="ECO:0000256" key="8">
    <source>
        <dbReference type="ARBA" id="ARBA00023012"/>
    </source>
</evidence>
<dbReference type="InterPro" id="IPR000014">
    <property type="entry name" value="PAS"/>
</dbReference>
<dbReference type="SMART" id="SM00065">
    <property type="entry name" value="GAF"/>
    <property type="match status" value="1"/>
</dbReference>
<dbReference type="InterPro" id="IPR035965">
    <property type="entry name" value="PAS-like_dom_sf"/>
</dbReference>
<keyword evidence="7" id="KW-0067">ATP-binding</keyword>
<dbReference type="AlphaFoldDB" id="A0AAI8XQ93"/>
<dbReference type="CDD" id="cd16917">
    <property type="entry name" value="HATPase_UhpB-NarQ-NarX-like"/>
    <property type="match status" value="1"/>
</dbReference>
<dbReference type="GO" id="GO:0005524">
    <property type="term" value="F:ATP binding"/>
    <property type="evidence" value="ECO:0007669"/>
    <property type="project" value="UniProtKB-KW"/>
</dbReference>
<dbReference type="InterPro" id="IPR036890">
    <property type="entry name" value="HATPase_C_sf"/>
</dbReference>
<evidence type="ECO:0000256" key="1">
    <source>
        <dbReference type="ARBA" id="ARBA00000085"/>
    </source>
</evidence>
<dbReference type="Gene3D" id="3.30.450.40">
    <property type="match status" value="1"/>
</dbReference>
<feature type="coiled-coil region" evidence="9">
    <location>
        <begin position="353"/>
        <end position="380"/>
    </location>
</feature>
<dbReference type="InterPro" id="IPR003594">
    <property type="entry name" value="HATPase_dom"/>
</dbReference>
<reference evidence="13" key="1">
    <citation type="submission" date="2023-03" db="EMBL/GenBank/DDBJ databases">
        <title>Draft genome sequence of a Mycolicibacterium mageritense strain H4_3_1 isolated from a hybrid biological-inorganic system reactor.</title>
        <authorList>
            <person name="Feng X."/>
            <person name="Kazama D."/>
            <person name="Sato K."/>
            <person name="Kobayashi H."/>
        </authorList>
    </citation>
    <scope>NUCLEOTIDE SEQUENCE</scope>
    <source>
        <strain evidence="13">H4_3_1</strain>
    </source>
</reference>
<dbReference type="SUPFAM" id="SSF55781">
    <property type="entry name" value="GAF domain-like"/>
    <property type="match status" value="1"/>
</dbReference>
<dbReference type="Gene3D" id="3.30.565.10">
    <property type="entry name" value="Histidine kinase-like ATPase, C-terminal domain"/>
    <property type="match status" value="1"/>
</dbReference>
<dbReference type="PROSITE" id="PS50112">
    <property type="entry name" value="PAS"/>
    <property type="match status" value="1"/>
</dbReference>
<organism evidence="13 14">
    <name type="scientific">Mycolicibacterium mageritense</name>
    <name type="common">Mycobacterium mageritense</name>
    <dbReference type="NCBI Taxonomy" id="53462"/>
    <lineage>
        <taxon>Bacteria</taxon>
        <taxon>Bacillati</taxon>
        <taxon>Actinomycetota</taxon>
        <taxon>Actinomycetes</taxon>
        <taxon>Mycobacteriales</taxon>
        <taxon>Mycobacteriaceae</taxon>
        <taxon>Mycolicibacterium</taxon>
    </lineage>
</organism>
<feature type="transmembrane region" description="Helical" evidence="10">
    <location>
        <begin position="34"/>
        <end position="53"/>
    </location>
</feature>
<keyword evidence="4" id="KW-0808">Transferase</keyword>
<keyword evidence="10" id="KW-0812">Transmembrane</keyword>
<dbReference type="SUPFAM" id="SSF55874">
    <property type="entry name" value="ATPase domain of HSP90 chaperone/DNA topoisomerase II/histidine kinase"/>
    <property type="match status" value="1"/>
</dbReference>
<keyword evidence="8" id="KW-0902">Two-component regulatory system</keyword>
<dbReference type="PANTHER" id="PTHR24421:SF10">
    <property type="entry name" value="NITRATE_NITRITE SENSOR PROTEIN NARQ"/>
    <property type="match status" value="1"/>
</dbReference>
<dbReference type="Pfam" id="PF07730">
    <property type="entry name" value="HisKA_3"/>
    <property type="match status" value="1"/>
</dbReference>
<keyword evidence="6" id="KW-0418">Kinase</keyword>
<evidence type="ECO:0000256" key="7">
    <source>
        <dbReference type="ARBA" id="ARBA00022840"/>
    </source>
</evidence>
<dbReference type="GO" id="GO:0016020">
    <property type="term" value="C:membrane"/>
    <property type="evidence" value="ECO:0007669"/>
    <property type="project" value="InterPro"/>
</dbReference>
<dbReference type="InterPro" id="IPR005467">
    <property type="entry name" value="His_kinase_dom"/>
</dbReference>
<dbReference type="EC" id="2.7.13.3" evidence="2"/>
<accession>A0AAI8XQ93</accession>
<evidence type="ECO:0000256" key="5">
    <source>
        <dbReference type="ARBA" id="ARBA00022741"/>
    </source>
</evidence>
<comment type="catalytic activity">
    <reaction evidence="1">
        <text>ATP + protein L-histidine = ADP + protein N-phospho-L-histidine.</text>
        <dbReference type="EC" id="2.7.13.3"/>
    </reaction>
</comment>
<dbReference type="CDD" id="cd00130">
    <property type="entry name" value="PAS"/>
    <property type="match status" value="1"/>
</dbReference>
<dbReference type="SUPFAM" id="SSF55785">
    <property type="entry name" value="PYP-like sensor domain (PAS domain)"/>
    <property type="match status" value="1"/>
</dbReference>
<keyword evidence="10" id="KW-1133">Transmembrane helix</keyword>
<gene>
    <name evidence="13" type="ORF">hbim_04721</name>
</gene>
<dbReference type="InterPro" id="IPR003018">
    <property type="entry name" value="GAF"/>
</dbReference>
<dbReference type="InterPro" id="IPR050482">
    <property type="entry name" value="Sensor_HK_TwoCompSys"/>
</dbReference>
<sequence length="748" mass="80223">MPASANPTADGRLESFPERLLAFVVRPTARPLRWGVLVATAFVLGETILVFQLKRVAPENAFGAIFLLGVLVVSAGWSFPLAVATSVVSALVYVYFHLEGADSLAPALFVFLPLALLANVLAGQARLRAAESEQRRREADLSAELARLMLGAGDLPHALDRAGRRIAGVLDVPEVTLALGAVDADRDHTAIPLHDAGDRIGTLLVPSEVPRDSRHRWNRMIPSLEALLIAAMDREKITAELAASRHELERFFIVASELLYISDRTTLTRINPAFTRTLGYSPDELVSRPFIDLVHPDDREHTATVLDELCTVDGEAQFENRCIRRDGEPRWFQWSVVSDNGMLFGAGRDITQQRHEQERLREAQRQIEASHNKVSALAEQQTALRRVATMVARGAPPAEVYPLAVSELSKGLGVTHVTLVRFEADAACVVVAALDTESPEHLRVGERLALDGDSISARIRDGGGPTRLDSYDGIDGEIAARLRGLGLRSGVGAPITVDGRVWGALLVGTSREHPLSAETTPRIGDFADLVSTAIFNAESRAEITASRARIVAAADQARRGFERDLHDGAQQRIVSLGLELRAVQAAIPQEQSAVHEQMSHIVDGLAGLYTDLQELSRGLHPAILSKGGLGPALKTLARRASVPVVLDLGVDRRLPESVEVAAYYVVAEALTNAAKHASPTEVTVEAVATEDTLGVIVTDDGVGGAISGAGSGLIGLKDRVEALSGRLEVSSPPGVGTTLTVRIPLGSR</sequence>
<keyword evidence="9" id="KW-0175">Coiled coil</keyword>
<evidence type="ECO:0000259" key="12">
    <source>
        <dbReference type="PROSITE" id="PS50112"/>
    </source>
</evidence>
<dbReference type="GO" id="GO:0000155">
    <property type="term" value="F:phosphorelay sensor kinase activity"/>
    <property type="evidence" value="ECO:0007669"/>
    <property type="project" value="InterPro"/>
</dbReference>
<evidence type="ECO:0000256" key="6">
    <source>
        <dbReference type="ARBA" id="ARBA00022777"/>
    </source>
</evidence>
<keyword evidence="5" id="KW-0547">Nucleotide-binding</keyword>
<evidence type="ECO:0000313" key="14">
    <source>
        <dbReference type="Proteomes" id="UP001241092"/>
    </source>
</evidence>
<dbReference type="Pfam" id="PF02518">
    <property type="entry name" value="HATPase_c"/>
    <property type="match status" value="1"/>
</dbReference>
<evidence type="ECO:0000256" key="9">
    <source>
        <dbReference type="SAM" id="Coils"/>
    </source>
</evidence>
<dbReference type="GO" id="GO:0046983">
    <property type="term" value="F:protein dimerization activity"/>
    <property type="evidence" value="ECO:0007669"/>
    <property type="project" value="InterPro"/>
</dbReference>
<evidence type="ECO:0000313" key="13">
    <source>
        <dbReference type="EMBL" id="BDY30775.1"/>
    </source>
</evidence>
<dbReference type="PANTHER" id="PTHR24421">
    <property type="entry name" value="NITRATE/NITRITE SENSOR PROTEIN NARX-RELATED"/>
    <property type="match status" value="1"/>
</dbReference>
<dbReference type="Pfam" id="PF08447">
    <property type="entry name" value="PAS_3"/>
    <property type="match status" value="1"/>
</dbReference>
<dbReference type="Proteomes" id="UP001241092">
    <property type="component" value="Chromosome"/>
</dbReference>
<feature type="domain" description="PAS" evidence="12">
    <location>
        <begin position="258"/>
        <end position="313"/>
    </location>
</feature>
<dbReference type="PROSITE" id="PS50109">
    <property type="entry name" value="HIS_KIN"/>
    <property type="match status" value="1"/>
</dbReference>
<evidence type="ECO:0000259" key="11">
    <source>
        <dbReference type="PROSITE" id="PS50109"/>
    </source>
</evidence>
<dbReference type="SMART" id="SM00387">
    <property type="entry name" value="HATPase_c"/>
    <property type="match status" value="1"/>
</dbReference>
<feature type="transmembrane region" description="Helical" evidence="10">
    <location>
        <begin position="65"/>
        <end position="96"/>
    </location>
</feature>
<proteinExistence type="predicted"/>
<dbReference type="SMART" id="SM00091">
    <property type="entry name" value="PAS"/>
    <property type="match status" value="1"/>
</dbReference>
<name>A0AAI8XQ93_MYCME</name>
<dbReference type="InterPro" id="IPR029016">
    <property type="entry name" value="GAF-like_dom_sf"/>
</dbReference>
<feature type="domain" description="Histidine kinase" evidence="11">
    <location>
        <begin position="665"/>
        <end position="747"/>
    </location>
</feature>
<evidence type="ECO:0000256" key="10">
    <source>
        <dbReference type="SAM" id="Phobius"/>
    </source>
</evidence>
<dbReference type="InterPro" id="IPR013655">
    <property type="entry name" value="PAS_fold_3"/>
</dbReference>
<evidence type="ECO:0000256" key="3">
    <source>
        <dbReference type="ARBA" id="ARBA00022553"/>
    </source>
</evidence>
<dbReference type="InterPro" id="IPR011712">
    <property type="entry name" value="Sig_transdc_His_kin_sub3_dim/P"/>
</dbReference>
<evidence type="ECO:0000256" key="4">
    <source>
        <dbReference type="ARBA" id="ARBA00022679"/>
    </source>
</evidence>
<keyword evidence="3" id="KW-0597">Phosphoprotein</keyword>
<keyword evidence="10" id="KW-0472">Membrane</keyword>
<protein>
    <recommendedName>
        <fullName evidence="2">histidine kinase</fullName>
        <ecNumber evidence="2">2.7.13.3</ecNumber>
    </recommendedName>
</protein>
<dbReference type="NCBIfam" id="TIGR00229">
    <property type="entry name" value="sensory_box"/>
    <property type="match status" value="1"/>
</dbReference>
<dbReference type="Pfam" id="PF01590">
    <property type="entry name" value="GAF"/>
    <property type="match status" value="1"/>
</dbReference>
<dbReference type="Gene3D" id="3.30.450.20">
    <property type="entry name" value="PAS domain"/>
    <property type="match status" value="1"/>
</dbReference>
<feature type="transmembrane region" description="Helical" evidence="10">
    <location>
        <begin position="108"/>
        <end position="127"/>
    </location>
</feature>